<proteinExistence type="predicted"/>
<reference evidence="4" key="1">
    <citation type="submission" date="2017-02" db="UniProtKB">
        <authorList>
            <consortium name="WormBaseParasite"/>
        </authorList>
    </citation>
    <scope>IDENTIFICATION</scope>
</reference>
<dbReference type="InterPro" id="IPR056993">
    <property type="entry name" value="TRIP4_3rd_dom"/>
</dbReference>
<gene>
    <name evidence="2" type="ORF">ASIM_LOCUS17117</name>
</gene>
<dbReference type="PANTHER" id="PTHR12963:SF4">
    <property type="entry name" value="ACTIVATING SIGNAL COINTEGRATOR 1"/>
    <property type="match status" value="1"/>
</dbReference>
<sequence length="368" mass="41536">MAGNDANELSGKSSSGEPLSLAALGNALSKAEEFKNRLLTADADRERQTHVHDLESDYYNMENNAYLTKEEREAIIARKEELKQMRARQKRALIVDFDLDKRTVNETKDQHEYAASDPVIQSIISKSHQRQQQESGVLMSRPNFDSLFPSFTPKYDERYGHRSKNVQGLSDDERLEIDDMFLIPSEEMLYAEVERKGYAIPVQQPLASLLAVGIRRHIPWPEDVDLRGPLFIAATARAATQAEIRDEVQKCRDLAFQNVYGEADGGYGGLDREYPLSYPSGAIVGRAMLMECLSLAEYVERYPQGECADSQEGFVLIFKVFDPLLVPIPHLPPQSSSLSSSSQSHELYTINKQLRTAIKHILDPYSFS</sequence>
<dbReference type="OrthoDB" id="338816at2759"/>
<dbReference type="InterPro" id="IPR039128">
    <property type="entry name" value="TRIP4-like"/>
</dbReference>
<organism evidence="4">
    <name type="scientific">Anisakis simplex</name>
    <name type="common">Herring worm</name>
    <dbReference type="NCBI Taxonomy" id="6269"/>
    <lineage>
        <taxon>Eukaryota</taxon>
        <taxon>Metazoa</taxon>
        <taxon>Ecdysozoa</taxon>
        <taxon>Nematoda</taxon>
        <taxon>Chromadorea</taxon>
        <taxon>Rhabditida</taxon>
        <taxon>Spirurina</taxon>
        <taxon>Ascaridomorpha</taxon>
        <taxon>Ascaridoidea</taxon>
        <taxon>Anisakidae</taxon>
        <taxon>Anisakis</taxon>
        <taxon>Anisakis simplex complex</taxon>
    </lineage>
</organism>
<evidence type="ECO:0000313" key="3">
    <source>
        <dbReference type="Proteomes" id="UP000267096"/>
    </source>
</evidence>
<name>A0A0M3K9R9_ANISI</name>
<feature type="domain" description="Activating signal cointegrator 1 third" evidence="1">
    <location>
        <begin position="55"/>
        <end position="105"/>
    </location>
</feature>
<accession>A0A0M3K9R9</accession>
<evidence type="ECO:0000259" key="1">
    <source>
        <dbReference type="Pfam" id="PF23134"/>
    </source>
</evidence>
<evidence type="ECO:0000313" key="4">
    <source>
        <dbReference type="WBParaSite" id="ASIM_0001771401-mRNA-1"/>
    </source>
</evidence>
<evidence type="ECO:0000313" key="2">
    <source>
        <dbReference type="EMBL" id="VDK59545.1"/>
    </source>
</evidence>
<dbReference type="Proteomes" id="UP000267096">
    <property type="component" value="Unassembled WGS sequence"/>
</dbReference>
<keyword evidence="3" id="KW-1185">Reference proteome</keyword>
<reference evidence="2 3" key="2">
    <citation type="submission" date="2018-11" db="EMBL/GenBank/DDBJ databases">
        <authorList>
            <consortium name="Pathogen Informatics"/>
        </authorList>
    </citation>
    <scope>NUCLEOTIDE SEQUENCE [LARGE SCALE GENOMIC DNA]</scope>
</reference>
<dbReference type="EMBL" id="UYRR01033759">
    <property type="protein sequence ID" value="VDK59545.1"/>
    <property type="molecule type" value="Genomic_DNA"/>
</dbReference>
<dbReference type="WBParaSite" id="ASIM_0001771401-mRNA-1">
    <property type="protein sequence ID" value="ASIM_0001771401-mRNA-1"/>
    <property type="gene ID" value="ASIM_0001771401"/>
</dbReference>
<dbReference type="AlphaFoldDB" id="A0A0M3K9R9"/>
<dbReference type="GO" id="GO:0045893">
    <property type="term" value="P:positive regulation of DNA-templated transcription"/>
    <property type="evidence" value="ECO:0007669"/>
    <property type="project" value="TreeGrafter"/>
</dbReference>
<dbReference type="PANTHER" id="PTHR12963">
    <property type="entry name" value="THYROID RECEPTOR INTERACTING PROTEIN RELATED"/>
    <property type="match status" value="1"/>
</dbReference>
<protein>
    <submittedName>
        <fullName evidence="4">Activating signal cointegrator 1 (inferred by orthology to a human protein)</fullName>
    </submittedName>
</protein>
<dbReference type="Pfam" id="PF23134">
    <property type="entry name" value="TRIP4_3rd"/>
    <property type="match status" value="1"/>
</dbReference>
<dbReference type="GO" id="GO:0005634">
    <property type="term" value="C:nucleus"/>
    <property type="evidence" value="ECO:0007669"/>
    <property type="project" value="TreeGrafter"/>
</dbReference>